<evidence type="ECO:0000313" key="1">
    <source>
        <dbReference type="EMBL" id="ETO13052.1"/>
    </source>
</evidence>
<accession>X6MHZ6</accession>
<dbReference type="OrthoDB" id="2368977at2759"/>
<organism evidence="1 2">
    <name type="scientific">Reticulomyxa filosa</name>
    <dbReference type="NCBI Taxonomy" id="46433"/>
    <lineage>
        <taxon>Eukaryota</taxon>
        <taxon>Sar</taxon>
        <taxon>Rhizaria</taxon>
        <taxon>Retaria</taxon>
        <taxon>Foraminifera</taxon>
        <taxon>Monothalamids</taxon>
        <taxon>Reticulomyxidae</taxon>
        <taxon>Reticulomyxa</taxon>
    </lineage>
</organism>
<proteinExistence type="predicted"/>
<comment type="caution">
    <text evidence="1">The sequence shown here is derived from an EMBL/GenBank/DDBJ whole genome shotgun (WGS) entry which is preliminary data.</text>
</comment>
<dbReference type="AlphaFoldDB" id="X6MHZ6"/>
<keyword evidence="2" id="KW-1185">Reference proteome</keyword>
<protein>
    <submittedName>
        <fullName evidence="1">Uncharacterized protein</fullName>
    </submittedName>
</protein>
<evidence type="ECO:0000313" key="2">
    <source>
        <dbReference type="Proteomes" id="UP000023152"/>
    </source>
</evidence>
<dbReference type="Proteomes" id="UP000023152">
    <property type="component" value="Unassembled WGS sequence"/>
</dbReference>
<sequence>MHLFPRGDATRRDIGRHTLLLAQHCNAVRKCHPTKGAAKQTAIAAQGARNDTHVATEKSDRLDVLKSARVAKKKRLTTPRMHKERDKDNIGCRSKWECCQTDVTAAATGCKISCCKSPPGSTGCKEQYSCCKQSYPSMQGCKDEWTCCSTIDPSPGCLFQWTCCQAVVPLNNPNDPDKACQKICKVCQKAWGDSQGCSAEVSHDFGDK</sequence>
<dbReference type="EMBL" id="ASPP01020864">
    <property type="protein sequence ID" value="ETO13052.1"/>
    <property type="molecule type" value="Genomic_DNA"/>
</dbReference>
<name>X6MHZ6_RETFI</name>
<gene>
    <name evidence="1" type="ORF">RFI_24323</name>
</gene>
<reference evidence="1 2" key="1">
    <citation type="journal article" date="2013" name="Curr. Biol.">
        <title>The Genome of the Foraminiferan Reticulomyxa filosa.</title>
        <authorList>
            <person name="Glockner G."/>
            <person name="Hulsmann N."/>
            <person name="Schleicher M."/>
            <person name="Noegel A.A."/>
            <person name="Eichinger L."/>
            <person name="Gallinger C."/>
            <person name="Pawlowski J."/>
            <person name="Sierra R."/>
            <person name="Euteneuer U."/>
            <person name="Pillet L."/>
            <person name="Moustafa A."/>
            <person name="Platzer M."/>
            <person name="Groth M."/>
            <person name="Szafranski K."/>
            <person name="Schliwa M."/>
        </authorList>
    </citation>
    <scope>NUCLEOTIDE SEQUENCE [LARGE SCALE GENOMIC DNA]</scope>
</reference>